<dbReference type="EMBL" id="CVVU01000234">
    <property type="protein sequence ID" value="CRP65639.1"/>
    <property type="molecule type" value="Genomic_DNA"/>
</dbReference>
<evidence type="ECO:0000313" key="1">
    <source>
        <dbReference type="EMBL" id="CRP65639.1"/>
    </source>
</evidence>
<accession>A0A9P1R7R6</accession>
<dbReference type="Proteomes" id="UP000045039">
    <property type="component" value="Unassembled WGS sequence"/>
</dbReference>
<dbReference type="AlphaFoldDB" id="A0A9P1R7R6"/>
<name>A0A9P1R7R6_PSEAI</name>
<sequence length="56" mass="6414">MATSPSHYKYQCRICQKEHLQPVLADAPEKTPIPRCCGGDRDMAYKGHHNETQDQE</sequence>
<organism evidence="1 2">
    <name type="scientific">Pseudomonas aeruginosa</name>
    <dbReference type="NCBI Taxonomy" id="287"/>
    <lineage>
        <taxon>Bacteria</taxon>
        <taxon>Pseudomonadati</taxon>
        <taxon>Pseudomonadota</taxon>
        <taxon>Gammaproteobacteria</taxon>
        <taxon>Pseudomonadales</taxon>
        <taxon>Pseudomonadaceae</taxon>
        <taxon>Pseudomonas</taxon>
    </lineage>
</organism>
<gene>
    <name evidence="1" type="ORF">PAERUG_P19_London_7_VIM_2_05_10_05148</name>
</gene>
<proteinExistence type="predicted"/>
<evidence type="ECO:0000313" key="2">
    <source>
        <dbReference type="Proteomes" id="UP000045039"/>
    </source>
</evidence>
<reference evidence="2" key="1">
    <citation type="submission" date="2015-06" db="EMBL/GenBank/DDBJ databases">
        <authorList>
            <person name="Radhakrishnan Rajesh"/>
            <person name="Underwood Anthony"/>
            <person name="Al-Shahib Ali"/>
        </authorList>
    </citation>
    <scope>NUCLEOTIDE SEQUENCE [LARGE SCALE GENOMIC DNA]</scope>
    <source>
        <strain evidence="2">P19_London_7_VIM_2_05_10</strain>
    </source>
</reference>
<dbReference type="RefSeq" id="WP_023100662.1">
    <property type="nucleotide sequence ID" value="NZ_BSAZ01000023.1"/>
</dbReference>
<protein>
    <submittedName>
        <fullName evidence="1">Uncharacterized protein</fullName>
    </submittedName>
</protein>
<comment type="caution">
    <text evidence="1">The sequence shown here is derived from an EMBL/GenBank/DDBJ whole genome shotgun (WGS) entry which is preliminary data.</text>
</comment>